<name>A0A015X6Z4_BACFG</name>
<dbReference type="EMBL" id="JGDJ01000250">
    <property type="protein sequence ID" value="EXZ27453.1"/>
    <property type="molecule type" value="Genomic_DNA"/>
</dbReference>
<protein>
    <submittedName>
        <fullName evidence="2">CobQ/CobB/MinD/ParA nucleotide binding domain protein</fullName>
    </submittedName>
</protein>
<dbReference type="Proteomes" id="UP000022082">
    <property type="component" value="Unassembled WGS sequence"/>
</dbReference>
<sequence length="264" mass="30055">MKQVIHSKFKPMKREPLFVALSNQKGGVGKSTFTVLLASYFHYLNGYNVLVVDCDYPQHSISAMRDWEVGNIEKNVHLQNLLVEQFGTSGRKAYSILNSTPEEARETAGRFLEKSELDYDLVLFDLPGTVNVPGVFQSVINMDYVFTPITQERMVMRSSMSFVLAIREYMHRHADVPLRGIHMFWNRMDKRVSKGLYNGYTEIFRSLKLPVLETVIPSAERYNKDSGMKGSLFRSTLFPPSAAALKGSNLDLLVAEMETILKLK</sequence>
<gene>
    <name evidence="2" type="ORF">M136_3420</name>
</gene>
<comment type="caution">
    <text evidence="2">The sequence shown here is derived from an EMBL/GenBank/DDBJ whole genome shotgun (WGS) entry which is preliminary data.</text>
</comment>
<dbReference type="Gene3D" id="3.40.50.300">
    <property type="entry name" value="P-loop containing nucleotide triphosphate hydrolases"/>
    <property type="match status" value="1"/>
</dbReference>
<dbReference type="RefSeq" id="WP_005828742.1">
    <property type="nucleotide sequence ID" value="NZ_JGDJ01000250.1"/>
</dbReference>
<proteinExistence type="predicted"/>
<feature type="domain" description="CobQ/CobB/MinD/ParA nucleotide binding" evidence="1">
    <location>
        <begin position="20"/>
        <end position="224"/>
    </location>
</feature>
<dbReference type="PATRIC" id="fig|1339327.3.peg.3957"/>
<dbReference type="GeneID" id="60061141"/>
<organism evidence="2 3">
    <name type="scientific">Bacteroides fragilis str. S36L11</name>
    <dbReference type="NCBI Taxonomy" id="1339327"/>
    <lineage>
        <taxon>Bacteria</taxon>
        <taxon>Pseudomonadati</taxon>
        <taxon>Bacteroidota</taxon>
        <taxon>Bacteroidia</taxon>
        <taxon>Bacteroidales</taxon>
        <taxon>Bacteroidaceae</taxon>
        <taxon>Bacteroides</taxon>
    </lineage>
</organism>
<dbReference type="PANTHER" id="PTHR13696">
    <property type="entry name" value="P-LOOP CONTAINING NUCLEOSIDE TRIPHOSPHATE HYDROLASE"/>
    <property type="match status" value="1"/>
</dbReference>
<dbReference type="InterPro" id="IPR002586">
    <property type="entry name" value="CobQ/CobB/MinD/ParA_Nub-bd_dom"/>
</dbReference>
<dbReference type="AlphaFoldDB" id="A0A015X6Z4"/>
<reference evidence="2 3" key="1">
    <citation type="submission" date="2014-02" db="EMBL/GenBank/DDBJ databases">
        <authorList>
            <person name="Sears C."/>
            <person name="Carroll K."/>
            <person name="Sack B.R."/>
            <person name="Qadri F."/>
            <person name="Myers L.L."/>
            <person name="Chung G.-T."/>
            <person name="Escheverria P."/>
            <person name="Fraser C.M."/>
            <person name="Sadzewicz L."/>
            <person name="Shefchek K.A."/>
            <person name="Tallon L."/>
            <person name="Das S.P."/>
            <person name="Daugherty S."/>
            <person name="Mongodin E.F."/>
        </authorList>
    </citation>
    <scope>NUCLEOTIDE SEQUENCE [LARGE SCALE GENOMIC DNA]</scope>
    <source>
        <strain evidence="2 3">S36L11</strain>
    </source>
</reference>
<dbReference type="CDD" id="cd02042">
    <property type="entry name" value="ParAB_family"/>
    <property type="match status" value="1"/>
</dbReference>
<dbReference type="SUPFAM" id="SSF52540">
    <property type="entry name" value="P-loop containing nucleoside triphosphate hydrolases"/>
    <property type="match status" value="1"/>
</dbReference>
<accession>A0A015X6Z4</accession>
<dbReference type="InterPro" id="IPR050678">
    <property type="entry name" value="DNA_Partitioning_ATPase"/>
</dbReference>
<evidence type="ECO:0000259" key="1">
    <source>
        <dbReference type="Pfam" id="PF01656"/>
    </source>
</evidence>
<dbReference type="Pfam" id="PF01656">
    <property type="entry name" value="CbiA"/>
    <property type="match status" value="1"/>
</dbReference>
<evidence type="ECO:0000313" key="3">
    <source>
        <dbReference type="Proteomes" id="UP000022082"/>
    </source>
</evidence>
<dbReference type="InterPro" id="IPR027417">
    <property type="entry name" value="P-loop_NTPase"/>
</dbReference>
<evidence type="ECO:0000313" key="2">
    <source>
        <dbReference type="EMBL" id="EXZ27453.1"/>
    </source>
</evidence>
<dbReference type="PANTHER" id="PTHR13696:SF52">
    <property type="entry name" value="PARA FAMILY PROTEIN CT_582"/>
    <property type="match status" value="1"/>
</dbReference>